<dbReference type="STRING" id="6412.T1EG79"/>
<dbReference type="PANTHER" id="PTHR10672">
    <property type="entry name" value="ADDUCIN"/>
    <property type="match status" value="1"/>
</dbReference>
<dbReference type="GeneID" id="20195581"/>
<dbReference type="EMBL" id="KB097594">
    <property type="protein sequence ID" value="ESN93722.1"/>
    <property type="molecule type" value="Genomic_DNA"/>
</dbReference>
<evidence type="ECO:0000313" key="5">
    <source>
        <dbReference type="Proteomes" id="UP000015101"/>
    </source>
</evidence>
<dbReference type="eggNOG" id="KOG3699">
    <property type="taxonomic scope" value="Eukaryota"/>
</dbReference>
<proteinExistence type="inferred from homology"/>
<keyword evidence="5" id="KW-1185">Reference proteome</keyword>
<sequence length="367" mass="40701">MAMNGQLNGGTGKYLDSLDTDDPEYVRQLMRPVDVKEDVRQMEERKRVKLVLESSLFRNELEELVVEQLFQNGGPLTPNSVTAKNLSDLLANRVKNAAIKNGLGPCIPISDIKSSVVVDPLERTFRCKLASLYRIIDLMGWSRFMQGGISGRISQEHERFLMGPYGIFPNEVTTTNLLKVNTKGDVLDTPVNPLIHNFYNGETTNLTNGNQAGVDKNEFKLHSAIYVARPDARCIVHLANSAAVSISALNQGLLPLSKEAICLGDCSYYVYNGGTLDPEQRDKLRRSLGPSNKVLFLRNFGAMLIGTSVEEAFWLTRHLMSAVNEQVSVRTRARACVCVYILLHFTFISALIGQNSWGSEQSEATIG</sequence>
<dbReference type="InterPro" id="IPR036409">
    <property type="entry name" value="Aldolase_II/adducin_N_sf"/>
</dbReference>
<reference evidence="3 5" key="2">
    <citation type="journal article" date="2013" name="Nature">
        <title>Insights into bilaterian evolution from three spiralian genomes.</title>
        <authorList>
            <person name="Simakov O."/>
            <person name="Marletaz F."/>
            <person name="Cho S.J."/>
            <person name="Edsinger-Gonzales E."/>
            <person name="Havlak P."/>
            <person name="Hellsten U."/>
            <person name="Kuo D.H."/>
            <person name="Larsson T."/>
            <person name="Lv J."/>
            <person name="Arendt D."/>
            <person name="Savage R."/>
            <person name="Osoegawa K."/>
            <person name="de Jong P."/>
            <person name="Grimwood J."/>
            <person name="Chapman J.A."/>
            <person name="Shapiro H."/>
            <person name="Aerts A."/>
            <person name="Otillar R.P."/>
            <person name="Terry A.Y."/>
            <person name="Boore J.L."/>
            <person name="Grigoriev I.V."/>
            <person name="Lindberg D.R."/>
            <person name="Seaver E.C."/>
            <person name="Weisblat D.A."/>
            <person name="Putnam N.H."/>
            <person name="Rokhsar D.S."/>
        </authorList>
    </citation>
    <scope>NUCLEOTIDE SEQUENCE</scope>
</reference>
<dbReference type="Gene3D" id="3.40.225.10">
    <property type="entry name" value="Class II aldolase/adducin N-terminal domain"/>
    <property type="match status" value="1"/>
</dbReference>
<reference evidence="5" key="1">
    <citation type="submission" date="2012-12" db="EMBL/GenBank/DDBJ databases">
        <authorList>
            <person name="Hellsten U."/>
            <person name="Grimwood J."/>
            <person name="Chapman J.A."/>
            <person name="Shapiro H."/>
            <person name="Aerts A."/>
            <person name="Otillar R.P."/>
            <person name="Terry A.Y."/>
            <person name="Boore J.L."/>
            <person name="Simakov O."/>
            <person name="Marletaz F."/>
            <person name="Cho S.-J."/>
            <person name="Edsinger-Gonzales E."/>
            <person name="Havlak P."/>
            <person name="Kuo D.-H."/>
            <person name="Larsson T."/>
            <person name="Lv J."/>
            <person name="Arendt D."/>
            <person name="Savage R."/>
            <person name="Osoegawa K."/>
            <person name="de Jong P."/>
            <person name="Lindberg D.R."/>
            <person name="Seaver E.C."/>
            <person name="Weisblat D.A."/>
            <person name="Putnam N.H."/>
            <person name="Grigoriev I.V."/>
            <person name="Rokhsar D.S."/>
        </authorList>
    </citation>
    <scope>NUCLEOTIDE SEQUENCE</scope>
</reference>
<dbReference type="Proteomes" id="UP000015101">
    <property type="component" value="Unassembled WGS sequence"/>
</dbReference>
<dbReference type="CTD" id="20195581"/>
<name>T1EG79_HELRO</name>
<feature type="domain" description="Class II aldolase/adducin N-terminal" evidence="2">
    <location>
        <begin position="127"/>
        <end position="327"/>
    </location>
</feature>
<dbReference type="EnsemblMetazoa" id="HelroT115400">
    <property type="protein sequence ID" value="HelroP115400"/>
    <property type="gene ID" value="HelroG115400"/>
</dbReference>
<evidence type="ECO:0000259" key="2">
    <source>
        <dbReference type="SMART" id="SM01007"/>
    </source>
</evidence>
<accession>T1EG79</accession>
<reference evidence="4" key="3">
    <citation type="submission" date="2015-06" db="UniProtKB">
        <authorList>
            <consortium name="EnsemblMetazoa"/>
        </authorList>
    </citation>
    <scope>IDENTIFICATION</scope>
</reference>
<dbReference type="EMBL" id="AMQM01007279">
    <property type="status" value="NOT_ANNOTATED_CDS"/>
    <property type="molecule type" value="Genomic_DNA"/>
</dbReference>
<dbReference type="OMA" id="MHAINEV"/>
<dbReference type="OrthoDB" id="3238794at2759"/>
<dbReference type="GO" id="GO:0014069">
    <property type="term" value="C:postsynaptic density"/>
    <property type="evidence" value="ECO:0000318"/>
    <property type="project" value="GO_Central"/>
</dbReference>
<organism evidence="4 5">
    <name type="scientific">Helobdella robusta</name>
    <name type="common">Californian leech</name>
    <dbReference type="NCBI Taxonomy" id="6412"/>
    <lineage>
        <taxon>Eukaryota</taxon>
        <taxon>Metazoa</taxon>
        <taxon>Spiralia</taxon>
        <taxon>Lophotrochozoa</taxon>
        <taxon>Annelida</taxon>
        <taxon>Clitellata</taxon>
        <taxon>Hirudinea</taxon>
        <taxon>Rhynchobdellida</taxon>
        <taxon>Glossiphoniidae</taxon>
        <taxon>Helobdella</taxon>
    </lineage>
</organism>
<dbReference type="SUPFAM" id="SSF53639">
    <property type="entry name" value="AraD/HMP-PK domain-like"/>
    <property type="match status" value="1"/>
</dbReference>
<evidence type="ECO:0000313" key="4">
    <source>
        <dbReference type="EnsemblMetazoa" id="HelroP115400"/>
    </source>
</evidence>
<evidence type="ECO:0000313" key="3">
    <source>
        <dbReference type="EMBL" id="ESN93722.1"/>
    </source>
</evidence>
<dbReference type="Pfam" id="PF00596">
    <property type="entry name" value="Aldolase_II"/>
    <property type="match status" value="1"/>
</dbReference>
<dbReference type="KEGG" id="hro:HELRODRAFT_115400"/>
<dbReference type="PANTHER" id="PTHR10672:SF3">
    <property type="entry name" value="PROTEIN HU-LI TAI SHAO"/>
    <property type="match status" value="1"/>
</dbReference>
<dbReference type="GO" id="GO:0005886">
    <property type="term" value="C:plasma membrane"/>
    <property type="evidence" value="ECO:0000318"/>
    <property type="project" value="GO_Central"/>
</dbReference>
<dbReference type="GO" id="GO:0005856">
    <property type="term" value="C:cytoskeleton"/>
    <property type="evidence" value="ECO:0000318"/>
    <property type="project" value="GO_Central"/>
</dbReference>
<dbReference type="InterPro" id="IPR001303">
    <property type="entry name" value="Aldolase_II/adducin_N"/>
</dbReference>
<dbReference type="SMART" id="SM01007">
    <property type="entry name" value="Aldolase_II"/>
    <property type="match status" value="1"/>
</dbReference>
<gene>
    <name evidence="4" type="primary">20195581</name>
    <name evidence="3" type="ORF">HELRODRAFT_115400</name>
</gene>
<dbReference type="InParanoid" id="T1EG79"/>
<comment type="similarity">
    <text evidence="1">Belongs to the aldolase class II family. Adducin subfamily.</text>
</comment>
<dbReference type="RefSeq" id="XP_009028148.1">
    <property type="nucleotide sequence ID" value="XM_009029900.1"/>
</dbReference>
<dbReference type="GO" id="GO:0051015">
    <property type="term" value="F:actin filament binding"/>
    <property type="evidence" value="ECO:0000318"/>
    <property type="project" value="GO_Central"/>
</dbReference>
<dbReference type="AlphaFoldDB" id="T1EG79"/>
<evidence type="ECO:0000256" key="1">
    <source>
        <dbReference type="ARBA" id="ARBA00006274"/>
    </source>
</evidence>
<dbReference type="HOGENOM" id="CLU_006033_9_2_1"/>
<dbReference type="InterPro" id="IPR051017">
    <property type="entry name" value="Aldolase-II_Adducin_sf"/>
</dbReference>
<protein>
    <recommendedName>
        <fullName evidence="2">Class II aldolase/adducin N-terminal domain-containing protein</fullName>
    </recommendedName>
</protein>